<dbReference type="InterPro" id="IPR027417">
    <property type="entry name" value="P-loop_NTPase"/>
</dbReference>
<proteinExistence type="predicted"/>
<dbReference type="Proteomes" id="UP000620124">
    <property type="component" value="Unassembled WGS sequence"/>
</dbReference>
<organism evidence="2 3">
    <name type="scientific">Mycena venus</name>
    <dbReference type="NCBI Taxonomy" id="2733690"/>
    <lineage>
        <taxon>Eukaryota</taxon>
        <taxon>Fungi</taxon>
        <taxon>Dikarya</taxon>
        <taxon>Basidiomycota</taxon>
        <taxon>Agaricomycotina</taxon>
        <taxon>Agaricomycetes</taxon>
        <taxon>Agaricomycetidae</taxon>
        <taxon>Agaricales</taxon>
        <taxon>Marasmiineae</taxon>
        <taxon>Mycenaceae</taxon>
        <taxon>Mycena</taxon>
    </lineage>
</organism>
<dbReference type="Gene3D" id="1.25.40.10">
    <property type="entry name" value="Tetratricopeptide repeat domain"/>
    <property type="match status" value="2"/>
</dbReference>
<evidence type="ECO:0000313" key="2">
    <source>
        <dbReference type="EMBL" id="KAF7326674.1"/>
    </source>
</evidence>
<dbReference type="CDD" id="cd21037">
    <property type="entry name" value="MLKL_NTD"/>
    <property type="match status" value="1"/>
</dbReference>
<dbReference type="InterPro" id="IPR059179">
    <property type="entry name" value="MLKL-like_MCAfunc"/>
</dbReference>
<dbReference type="SUPFAM" id="SSF52540">
    <property type="entry name" value="P-loop containing nucleoside triphosphate hydrolases"/>
    <property type="match status" value="1"/>
</dbReference>
<feature type="domain" description="Novel STAND NTPase 1" evidence="1">
    <location>
        <begin position="207"/>
        <end position="348"/>
    </location>
</feature>
<dbReference type="InterPro" id="IPR011990">
    <property type="entry name" value="TPR-like_helical_dom_sf"/>
</dbReference>
<comment type="caution">
    <text evidence="2">The sequence shown here is derived from an EMBL/GenBank/DDBJ whole genome shotgun (WGS) entry which is preliminary data.</text>
</comment>
<accession>A0A8H6U138</accession>
<dbReference type="Gene3D" id="3.40.50.300">
    <property type="entry name" value="P-loop containing nucleotide triphosphate hydrolases"/>
    <property type="match status" value="1"/>
</dbReference>
<dbReference type="EMBL" id="JACAZI010000041">
    <property type="protein sequence ID" value="KAF7326674.1"/>
    <property type="molecule type" value="Genomic_DNA"/>
</dbReference>
<dbReference type="Gene3D" id="1.20.930.20">
    <property type="entry name" value="Adaptor protein Cbl, N-terminal domain"/>
    <property type="match status" value="1"/>
</dbReference>
<dbReference type="SUPFAM" id="SSF48452">
    <property type="entry name" value="TPR-like"/>
    <property type="match status" value="2"/>
</dbReference>
<reference evidence="2" key="1">
    <citation type="submission" date="2020-05" db="EMBL/GenBank/DDBJ databases">
        <title>Mycena genomes resolve the evolution of fungal bioluminescence.</title>
        <authorList>
            <person name="Tsai I.J."/>
        </authorList>
    </citation>
    <scope>NUCLEOTIDE SEQUENCE</scope>
    <source>
        <strain evidence="2">CCC161011</strain>
    </source>
</reference>
<gene>
    <name evidence="2" type="ORF">MVEN_02604600</name>
</gene>
<evidence type="ECO:0000259" key="1">
    <source>
        <dbReference type="Pfam" id="PF20703"/>
    </source>
</evidence>
<dbReference type="OrthoDB" id="1534087at2759"/>
<dbReference type="PANTHER" id="PTHR47691">
    <property type="entry name" value="REGULATOR-RELATED"/>
    <property type="match status" value="1"/>
</dbReference>
<evidence type="ECO:0000313" key="3">
    <source>
        <dbReference type="Proteomes" id="UP000620124"/>
    </source>
</evidence>
<dbReference type="GO" id="GO:0007166">
    <property type="term" value="P:cell surface receptor signaling pathway"/>
    <property type="evidence" value="ECO:0007669"/>
    <property type="project" value="InterPro"/>
</dbReference>
<sequence length="1033" mass="114628">MRGPSKDISNSFIQRATVAAATLKQFSEIQSTPYLKVVAGVALLIFETVRSVKTNKEECAALVEQIYQIICAIIDLTAETSTSLSLVLLDAMAKFAETLQKIESFMRTQQDKGRLKRFLRQQENAALLEDCKLGLRHALDVFSIQTRAITIADVAEFQFATEHKHQELLKLIAESNLSDQGSSVLSTGSISSLGLHSSFSSLSLLLPSAPQIFHGRESELRDMVYGLMQDAARVAILCPGGIGKTSLAKAALHHPDVVDKYSARYFVSCDSAGTVEILAFAVASSLGLELTRNLPKAIIKHLSAQSSCLVILDNFETPWEPLESRSKVEDFLATLGDFPHVALLVTMRGQERPLKIRWTRPFLPPLKPLSSDAAQKTFMDIADADSDDDSARVAELLALTGNLPLAMTLMASVSAFDGCESVLTRWKTENVSLLSDGFDKETNLEASLRLSLSSPRMASSPGALHLLSLLALLPDGILDVDLFASSCPIPDLPRCKSTLMRTSLAYTDGERLKVLAPVRELIRKNHPPSYALVRPLRLHWDHLLRLWRTYQMPSGDLIRRLAGNSGNVNSLLQYGLDIGAQDLKEVVYEIFHLDGFTGRTYGEPSPLMADIASYVERADDNGLRGYYISHRFSDQPTSIAEAVGLIAQGSKFFQLAGDVRGESRFQNVVAKYYLRLGDVNKAATHADMSLSLADQADDNIRRNRALCMISTCRRLKGKFREALEYARRAQWVAGQIGRFDRETEAMEEEAMSWLALGNFSQAVDICRITRQLVIARGVEKTVHEITILDFEADIYLYKTAYPEARRAYECIVQYTSSVDKFALFHGNSRAAIAAIDVALGVFKSEDEVTAALEISRQIFTSRGYLRGLPICDKVMADFLIAQGRISEAVQMYQKCLHSLRGKSAESFSGCLQKLGDITLTHDARSATQWAITYLAYGRTTSNPSVVAWAFRLLGDIFREEADEKTSESLFQLALEEFTRMDIYQGRAQCLLRLGENAQKRGEHSRVKDYSSEARKMFFKSGITAEAQRIGLIE</sequence>
<dbReference type="InterPro" id="IPR049052">
    <property type="entry name" value="nSTAND1"/>
</dbReference>
<protein>
    <submittedName>
        <fullName evidence="2">AAA domain-containing protein</fullName>
    </submittedName>
</protein>
<dbReference type="InterPro" id="IPR036537">
    <property type="entry name" value="Adaptor_Cbl_N_dom_sf"/>
</dbReference>
<dbReference type="Pfam" id="PF20703">
    <property type="entry name" value="nSTAND1"/>
    <property type="match status" value="1"/>
</dbReference>
<dbReference type="AlphaFoldDB" id="A0A8H6U138"/>
<keyword evidence="3" id="KW-1185">Reference proteome</keyword>
<name>A0A8H6U138_9AGAR</name>
<dbReference type="PANTHER" id="PTHR47691:SF3">
    <property type="entry name" value="HTH-TYPE TRANSCRIPTIONAL REGULATOR RV0890C-RELATED"/>
    <property type="match status" value="1"/>
</dbReference>